<organism evidence="2 3">
    <name type="scientific">Haloterrigena salifodinae</name>
    <dbReference type="NCBI Taxonomy" id="2675099"/>
    <lineage>
        <taxon>Archaea</taxon>
        <taxon>Methanobacteriati</taxon>
        <taxon>Methanobacteriota</taxon>
        <taxon>Stenosarchaea group</taxon>
        <taxon>Halobacteria</taxon>
        <taxon>Halobacteriales</taxon>
        <taxon>Natrialbaceae</taxon>
        <taxon>Haloterrigena</taxon>
    </lineage>
</organism>
<evidence type="ECO:0000313" key="2">
    <source>
        <dbReference type="EMBL" id="QRV14616.1"/>
    </source>
</evidence>
<dbReference type="InterPro" id="IPR055551">
    <property type="entry name" value="DUF7127"/>
</dbReference>
<evidence type="ECO:0000256" key="1">
    <source>
        <dbReference type="SAM" id="MobiDB-lite"/>
    </source>
</evidence>
<dbReference type="InterPro" id="IPR008978">
    <property type="entry name" value="HSP20-like_chaperone"/>
</dbReference>
<name>A0A8T8DZK6_9EURY</name>
<protein>
    <submittedName>
        <fullName evidence="2">Hsp20/alpha crystallin family protein</fullName>
    </submittedName>
</protein>
<dbReference type="RefSeq" id="WP_204747357.1">
    <property type="nucleotide sequence ID" value="NZ_CP069188.1"/>
</dbReference>
<dbReference type="EMBL" id="CP069188">
    <property type="protein sequence ID" value="QRV14616.1"/>
    <property type="molecule type" value="Genomic_DNA"/>
</dbReference>
<dbReference type="Proteomes" id="UP000637819">
    <property type="component" value="Chromosome"/>
</dbReference>
<proteinExistence type="predicted"/>
<dbReference type="KEGG" id="hsal:JMJ58_17025"/>
<feature type="region of interest" description="Disordered" evidence="1">
    <location>
        <begin position="176"/>
        <end position="220"/>
    </location>
</feature>
<gene>
    <name evidence="2" type="ORF">JMJ58_17025</name>
</gene>
<accession>A0A8T8DZK6</accession>
<evidence type="ECO:0000313" key="3">
    <source>
        <dbReference type="Proteomes" id="UP000637819"/>
    </source>
</evidence>
<dbReference type="AlphaFoldDB" id="A0A8T8DZK6"/>
<feature type="region of interest" description="Disordered" evidence="1">
    <location>
        <begin position="36"/>
        <end position="113"/>
    </location>
</feature>
<keyword evidence="3" id="KW-1185">Reference proteome</keyword>
<dbReference type="CDD" id="cd00298">
    <property type="entry name" value="ACD_sHsps_p23-like"/>
    <property type="match status" value="1"/>
</dbReference>
<reference evidence="2 3" key="1">
    <citation type="submission" date="2021-01" db="EMBL/GenBank/DDBJ databases">
        <title>Genome Sequence and Methylation Pattern of Haloterrigena salifodinae BOL5-1, An Extremely Halophilic Archaeon from a Bolivian Salt Mine.</title>
        <authorList>
            <person name="DasSarma P."/>
            <person name="Anton B.P."/>
            <person name="DasSarma S.L."/>
            <person name="von Ehrenheim H.A.L."/>
            <person name="Martinez F.L."/>
            <person name="Guzman D."/>
            <person name="Roberts R.J."/>
            <person name="DasSarma S."/>
        </authorList>
    </citation>
    <scope>NUCLEOTIDE SEQUENCE [LARGE SCALE GENOMIC DNA]</scope>
    <source>
        <strain evidence="2 3">BOL5-1</strain>
    </source>
</reference>
<dbReference type="GeneID" id="62876863"/>
<dbReference type="OrthoDB" id="170746at2157"/>
<feature type="region of interest" description="Disordered" evidence="1">
    <location>
        <begin position="1"/>
        <end position="20"/>
    </location>
</feature>
<dbReference type="SUPFAM" id="SSF49764">
    <property type="entry name" value="HSP20-like chaperones"/>
    <property type="match status" value="1"/>
</dbReference>
<sequence length="220" mass="24330">MSPDDHTPEDRRDESSDDQGHWLTSLLSALEWLDEASRSGQHRGDRTTIDYDVSIRTGDALTDRPGDDRSPFADANDRDEFDRDRDVGRNRPRTRRYRPDSSSGSTAPSSDHLLTTREGEDELLVTADVAGADPDDVTVGFDGATLVVGVAGRELDRIDVPWRERTAEATIKNGVLSVRIEPNSSPEPDERAPTETETETETETTEPTTDAESETEADDE</sequence>
<feature type="compositionally biased region" description="Low complexity" evidence="1">
    <location>
        <begin position="101"/>
        <end position="110"/>
    </location>
</feature>
<dbReference type="Pfam" id="PF23444">
    <property type="entry name" value="DUF7127"/>
    <property type="match status" value="1"/>
</dbReference>
<feature type="compositionally biased region" description="Acidic residues" evidence="1">
    <location>
        <begin position="196"/>
        <end position="220"/>
    </location>
</feature>
<feature type="compositionally biased region" description="Basic and acidic residues" evidence="1">
    <location>
        <begin position="61"/>
        <end position="89"/>
    </location>
</feature>